<comment type="caution">
    <text evidence="17">The sequence shown here is derived from an EMBL/GenBank/DDBJ whole genome shotgun (WGS) entry which is preliminary data.</text>
</comment>
<evidence type="ECO:0000256" key="4">
    <source>
        <dbReference type="ARBA" id="ARBA00022771"/>
    </source>
</evidence>
<feature type="domain" description="C2H2-type" evidence="15">
    <location>
        <begin position="189"/>
        <end position="216"/>
    </location>
</feature>
<dbReference type="GO" id="GO:0005654">
    <property type="term" value="C:nucleoplasm"/>
    <property type="evidence" value="ECO:0007669"/>
    <property type="project" value="UniProtKB-SubCell"/>
</dbReference>
<dbReference type="Gene3D" id="6.20.210.20">
    <property type="entry name" value="THAP domain"/>
    <property type="match status" value="1"/>
</dbReference>
<evidence type="ECO:0000256" key="13">
    <source>
        <dbReference type="PROSITE-ProRule" id="PRU00309"/>
    </source>
</evidence>
<gene>
    <name evidence="17" type="ORF">V5799_013514</name>
</gene>
<comment type="subcellular location">
    <subcellularLocation>
        <location evidence="1">Nucleus</location>
        <location evidence="1">Nucleoplasm</location>
    </subcellularLocation>
</comment>
<name>A0AAQ4E5Q2_AMBAM</name>
<dbReference type="InterPro" id="IPR013087">
    <property type="entry name" value="Znf_C2H2_type"/>
</dbReference>
<proteinExistence type="inferred from homology"/>
<dbReference type="InterPro" id="IPR026516">
    <property type="entry name" value="THAP1/10"/>
</dbReference>
<dbReference type="AlphaFoldDB" id="A0AAQ4E5Q2"/>
<dbReference type="InterPro" id="IPR038441">
    <property type="entry name" value="THAP_Znf_sf"/>
</dbReference>
<sequence length="406" mass="46050">MRLSMEKECCVKGCSTNSEKDNTKVSFFKFPKARSFRRVWEKAINVKGFKSDDATLVCSRHFSGEHVRVIRGNSILKKNAVPELNLKPETPPPNRKKLAKQPKTADKKNAAKCLVCQQPVVFMYEFLTDAHAHKAACTLKKFICGHCLQEFERFCDLMAHITDIGPSKQYVPDRTKVAPLPQVVPRRQYPCTQCSSVFLTPTARLYHEVTHSAADEEDFCKQLNLKVRHANETEDSSPKKPFKPGRRVKILAADPSEIYFDEPRGNKRNETPVKMQRVSPAKKQHELSTKRKNEPPAKKLCKANSQSGRKQLNTISSLPPHQKQQLVSAVYCNQCDQQFSTLKLLDKHYWSQHSDMDIPLDLVFEVDSGDVLPKATVCLACTKRTACVNTIEALLDETAKDIETIH</sequence>
<evidence type="ECO:0000256" key="9">
    <source>
        <dbReference type="ARBA" id="ARBA00023163"/>
    </source>
</evidence>
<dbReference type="Proteomes" id="UP001321473">
    <property type="component" value="Unassembled WGS sequence"/>
</dbReference>
<evidence type="ECO:0000256" key="5">
    <source>
        <dbReference type="ARBA" id="ARBA00022833"/>
    </source>
</evidence>
<dbReference type="SUPFAM" id="SSF57716">
    <property type="entry name" value="Glucocorticoid receptor-like (DNA-binding domain)"/>
    <property type="match status" value="1"/>
</dbReference>
<keyword evidence="6" id="KW-0805">Transcription regulation</keyword>
<evidence type="ECO:0000313" key="18">
    <source>
        <dbReference type="Proteomes" id="UP001321473"/>
    </source>
</evidence>
<evidence type="ECO:0000256" key="3">
    <source>
        <dbReference type="ARBA" id="ARBA00022723"/>
    </source>
</evidence>
<evidence type="ECO:0000259" key="15">
    <source>
        <dbReference type="PROSITE" id="PS50157"/>
    </source>
</evidence>
<keyword evidence="9" id="KW-0804">Transcription</keyword>
<dbReference type="SMART" id="SM00692">
    <property type="entry name" value="DM3"/>
    <property type="match status" value="1"/>
</dbReference>
<keyword evidence="7" id="KW-0175">Coiled coil</keyword>
<dbReference type="PANTHER" id="PTHR46600:SF1">
    <property type="entry name" value="THAP DOMAIN-CONTAINING PROTEIN 1"/>
    <property type="match status" value="1"/>
</dbReference>
<feature type="region of interest" description="Disordered" evidence="14">
    <location>
        <begin position="259"/>
        <end position="315"/>
    </location>
</feature>
<feature type="compositionally biased region" description="Polar residues" evidence="14">
    <location>
        <begin position="303"/>
        <end position="315"/>
    </location>
</feature>
<dbReference type="PROSITE" id="PS50950">
    <property type="entry name" value="ZF_THAP"/>
    <property type="match status" value="1"/>
</dbReference>
<dbReference type="GO" id="GO:0008270">
    <property type="term" value="F:zinc ion binding"/>
    <property type="evidence" value="ECO:0007669"/>
    <property type="project" value="UniProtKB-KW"/>
</dbReference>
<feature type="domain" description="THAP-type" evidence="16">
    <location>
        <begin position="5"/>
        <end position="85"/>
    </location>
</feature>
<dbReference type="Pfam" id="PF05485">
    <property type="entry name" value="THAP"/>
    <property type="match status" value="1"/>
</dbReference>
<keyword evidence="10" id="KW-0539">Nucleus</keyword>
<dbReference type="PROSITE" id="PS50157">
    <property type="entry name" value="ZINC_FINGER_C2H2_2"/>
    <property type="match status" value="1"/>
</dbReference>
<evidence type="ECO:0000256" key="10">
    <source>
        <dbReference type="ARBA" id="ARBA00023242"/>
    </source>
</evidence>
<keyword evidence="5" id="KW-0862">Zinc</keyword>
<feature type="compositionally biased region" description="Basic and acidic residues" evidence="14">
    <location>
        <begin position="283"/>
        <end position="297"/>
    </location>
</feature>
<dbReference type="EMBL" id="JARKHS020021750">
    <property type="protein sequence ID" value="KAK8770020.1"/>
    <property type="molecule type" value="Genomic_DNA"/>
</dbReference>
<evidence type="ECO:0000256" key="14">
    <source>
        <dbReference type="SAM" id="MobiDB-lite"/>
    </source>
</evidence>
<dbReference type="SMART" id="SM00980">
    <property type="entry name" value="THAP"/>
    <property type="match status" value="1"/>
</dbReference>
<protein>
    <recommendedName>
        <fullName evidence="19">THAP-type domain-containing protein</fullName>
    </recommendedName>
</protein>
<evidence type="ECO:0000259" key="16">
    <source>
        <dbReference type="PROSITE" id="PS50950"/>
    </source>
</evidence>
<evidence type="ECO:0000256" key="12">
    <source>
        <dbReference type="PROSITE-ProRule" id="PRU00042"/>
    </source>
</evidence>
<dbReference type="PROSITE" id="PS00028">
    <property type="entry name" value="ZINC_FINGER_C2H2_1"/>
    <property type="match status" value="2"/>
</dbReference>
<feature type="region of interest" description="Disordered" evidence="14">
    <location>
        <begin position="84"/>
        <end position="104"/>
    </location>
</feature>
<keyword evidence="8 13" id="KW-0238">DNA-binding</keyword>
<dbReference type="InterPro" id="IPR006612">
    <property type="entry name" value="THAP_Znf"/>
</dbReference>
<evidence type="ECO:0000256" key="11">
    <source>
        <dbReference type="ARBA" id="ARBA00023306"/>
    </source>
</evidence>
<dbReference type="InterPro" id="IPR036236">
    <property type="entry name" value="Znf_C2H2_sf"/>
</dbReference>
<evidence type="ECO:0008006" key="19">
    <source>
        <dbReference type="Google" id="ProtNLM"/>
    </source>
</evidence>
<keyword evidence="18" id="KW-1185">Reference proteome</keyword>
<evidence type="ECO:0000256" key="8">
    <source>
        <dbReference type="ARBA" id="ARBA00023125"/>
    </source>
</evidence>
<dbReference type="SUPFAM" id="SSF57667">
    <property type="entry name" value="beta-beta-alpha zinc fingers"/>
    <property type="match status" value="1"/>
</dbReference>
<evidence type="ECO:0000256" key="2">
    <source>
        <dbReference type="ARBA" id="ARBA00006177"/>
    </source>
</evidence>
<keyword evidence="4 12" id="KW-0863">Zinc-finger</keyword>
<keyword evidence="3" id="KW-0479">Metal-binding</keyword>
<dbReference type="PANTHER" id="PTHR46600">
    <property type="entry name" value="THAP DOMAIN-CONTAINING"/>
    <property type="match status" value="1"/>
</dbReference>
<dbReference type="SMART" id="SM00355">
    <property type="entry name" value="ZnF_C2H2"/>
    <property type="match status" value="3"/>
</dbReference>
<evidence type="ECO:0000256" key="7">
    <source>
        <dbReference type="ARBA" id="ARBA00023054"/>
    </source>
</evidence>
<accession>A0AAQ4E5Q2</accession>
<keyword evidence="11" id="KW-0131">Cell cycle</keyword>
<evidence type="ECO:0000256" key="6">
    <source>
        <dbReference type="ARBA" id="ARBA00023015"/>
    </source>
</evidence>
<feature type="compositionally biased region" description="Basic and acidic residues" evidence="14">
    <location>
        <begin position="261"/>
        <end position="271"/>
    </location>
</feature>
<evidence type="ECO:0000313" key="17">
    <source>
        <dbReference type="EMBL" id="KAK8770020.1"/>
    </source>
</evidence>
<dbReference type="GO" id="GO:0043565">
    <property type="term" value="F:sequence-specific DNA binding"/>
    <property type="evidence" value="ECO:0007669"/>
    <property type="project" value="InterPro"/>
</dbReference>
<organism evidence="17 18">
    <name type="scientific">Amblyomma americanum</name>
    <name type="common">Lone star tick</name>
    <dbReference type="NCBI Taxonomy" id="6943"/>
    <lineage>
        <taxon>Eukaryota</taxon>
        <taxon>Metazoa</taxon>
        <taxon>Ecdysozoa</taxon>
        <taxon>Arthropoda</taxon>
        <taxon>Chelicerata</taxon>
        <taxon>Arachnida</taxon>
        <taxon>Acari</taxon>
        <taxon>Parasitiformes</taxon>
        <taxon>Ixodida</taxon>
        <taxon>Ixodoidea</taxon>
        <taxon>Ixodidae</taxon>
        <taxon>Amblyomminae</taxon>
        <taxon>Amblyomma</taxon>
    </lineage>
</organism>
<reference evidence="17 18" key="1">
    <citation type="journal article" date="2023" name="Arcadia Sci">
        <title>De novo assembly of a long-read Amblyomma americanum tick genome.</title>
        <authorList>
            <person name="Chou S."/>
            <person name="Poskanzer K.E."/>
            <person name="Rollins M."/>
            <person name="Thuy-Boun P.S."/>
        </authorList>
    </citation>
    <scope>NUCLEOTIDE SEQUENCE [LARGE SCALE GENOMIC DNA]</scope>
    <source>
        <strain evidence="17">F_SG_1</strain>
        <tissue evidence="17">Salivary glands</tissue>
    </source>
</reference>
<comment type="similarity">
    <text evidence="2">Belongs to the THAP1 family.</text>
</comment>
<evidence type="ECO:0000256" key="1">
    <source>
        <dbReference type="ARBA" id="ARBA00004642"/>
    </source>
</evidence>